<comment type="caution">
    <text evidence="2">The sequence shown here is derived from an EMBL/GenBank/DDBJ whole genome shotgun (WGS) entry which is preliminary data.</text>
</comment>
<feature type="non-terminal residue" evidence="2">
    <location>
        <position position="184"/>
    </location>
</feature>
<dbReference type="GeneID" id="63770894"/>
<dbReference type="EMBL" id="MCFJ01000008">
    <property type="protein sequence ID" value="ORY63477.1"/>
    <property type="molecule type" value="Genomic_DNA"/>
</dbReference>
<dbReference type="RefSeq" id="XP_040715134.1">
    <property type="nucleotide sequence ID" value="XM_040854682.1"/>
</dbReference>
<name>A0A1Y2DW49_9PEZI</name>
<dbReference type="InterPro" id="IPR000086">
    <property type="entry name" value="NUDIX_hydrolase_dom"/>
</dbReference>
<evidence type="ECO:0000313" key="3">
    <source>
        <dbReference type="Proteomes" id="UP000193689"/>
    </source>
</evidence>
<dbReference type="Gene3D" id="3.90.79.10">
    <property type="entry name" value="Nucleoside Triphosphate Pyrophosphohydrolase"/>
    <property type="match status" value="1"/>
</dbReference>
<dbReference type="PROSITE" id="PS51462">
    <property type="entry name" value="NUDIX"/>
    <property type="match status" value="1"/>
</dbReference>
<dbReference type="OrthoDB" id="276276at2759"/>
<dbReference type="CDD" id="cd02883">
    <property type="entry name" value="NUDIX_Hydrolase"/>
    <property type="match status" value="1"/>
</dbReference>
<proteinExistence type="predicted"/>
<keyword evidence="3" id="KW-1185">Reference proteome</keyword>
<dbReference type="PANTHER" id="PTHR43736">
    <property type="entry name" value="ADP-RIBOSE PYROPHOSPHATASE"/>
    <property type="match status" value="1"/>
</dbReference>
<dbReference type="InParanoid" id="A0A1Y2DW49"/>
<evidence type="ECO:0000313" key="2">
    <source>
        <dbReference type="EMBL" id="ORY63477.1"/>
    </source>
</evidence>
<feature type="domain" description="Nudix hydrolase" evidence="1">
    <location>
        <begin position="30"/>
        <end position="172"/>
    </location>
</feature>
<protein>
    <submittedName>
        <fullName evidence="2">NUDIX hydrolase domain-like protein</fullName>
    </submittedName>
</protein>
<evidence type="ECO:0000259" key="1">
    <source>
        <dbReference type="PROSITE" id="PS51462"/>
    </source>
</evidence>
<sequence length="184" mass="20554">PSAPTTFTVAPSLSPFQVPLKDYLSSHPQFDGIASGALVFKPPTTSSPLQLLLVQRAAHDSMPLLWEIPGGACDHEDETLLHAVARELWEESGLKAKSIEEQVRGGDDELDGVFFTRKGSRLCKYSFLVAVEGFEVKLDANEHQRYVWVTEEEARAKRCGEVELVYTTKSQEAVVFKGFEVWRE</sequence>
<accession>A0A1Y2DW49</accession>
<organism evidence="2 3">
    <name type="scientific">Pseudomassariella vexata</name>
    <dbReference type="NCBI Taxonomy" id="1141098"/>
    <lineage>
        <taxon>Eukaryota</taxon>
        <taxon>Fungi</taxon>
        <taxon>Dikarya</taxon>
        <taxon>Ascomycota</taxon>
        <taxon>Pezizomycotina</taxon>
        <taxon>Sordariomycetes</taxon>
        <taxon>Xylariomycetidae</taxon>
        <taxon>Amphisphaeriales</taxon>
        <taxon>Pseudomassariaceae</taxon>
        <taxon>Pseudomassariella</taxon>
    </lineage>
</organism>
<dbReference type="SUPFAM" id="SSF55811">
    <property type="entry name" value="Nudix"/>
    <property type="match status" value="1"/>
</dbReference>
<feature type="non-terminal residue" evidence="2">
    <location>
        <position position="1"/>
    </location>
</feature>
<gene>
    <name evidence="2" type="ORF">BCR38DRAFT_314344</name>
</gene>
<keyword evidence="2" id="KW-0378">Hydrolase</keyword>
<dbReference type="GO" id="GO:0016787">
    <property type="term" value="F:hydrolase activity"/>
    <property type="evidence" value="ECO:0007669"/>
    <property type="project" value="UniProtKB-KW"/>
</dbReference>
<dbReference type="Proteomes" id="UP000193689">
    <property type="component" value="Unassembled WGS sequence"/>
</dbReference>
<dbReference type="AlphaFoldDB" id="A0A1Y2DW49"/>
<reference evidence="2 3" key="1">
    <citation type="submission" date="2016-07" db="EMBL/GenBank/DDBJ databases">
        <title>Pervasive Adenine N6-methylation of Active Genes in Fungi.</title>
        <authorList>
            <consortium name="DOE Joint Genome Institute"/>
            <person name="Mondo S.J."/>
            <person name="Dannebaum R.O."/>
            <person name="Kuo R.C."/>
            <person name="Labutti K."/>
            <person name="Haridas S."/>
            <person name="Kuo A."/>
            <person name="Salamov A."/>
            <person name="Ahrendt S.R."/>
            <person name="Lipzen A."/>
            <person name="Sullivan W."/>
            <person name="Andreopoulos W.B."/>
            <person name="Clum A."/>
            <person name="Lindquist E."/>
            <person name="Daum C."/>
            <person name="Ramamoorthy G.K."/>
            <person name="Gryganskyi A."/>
            <person name="Culley D."/>
            <person name="Magnuson J.K."/>
            <person name="James T.Y."/>
            <person name="O'Malley M.A."/>
            <person name="Stajich J.E."/>
            <person name="Spatafora J.W."/>
            <person name="Visel A."/>
            <person name="Grigoriev I.V."/>
        </authorList>
    </citation>
    <scope>NUCLEOTIDE SEQUENCE [LARGE SCALE GENOMIC DNA]</scope>
    <source>
        <strain evidence="2 3">CBS 129021</strain>
    </source>
</reference>
<dbReference type="Pfam" id="PF00293">
    <property type="entry name" value="NUDIX"/>
    <property type="match status" value="1"/>
</dbReference>
<dbReference type="InterPro" id="IPR015797">
    <property type="entry name" value="NUDIX_hydrolase-like_dom_sf"/>
</dbReference>
<dbReference type="PANTHER" id="PTHR43736:SF1">
    <property type="entry name" value="DIHYDRONEOPTERIN TRIPHOSPHATE DIPHOSPHATASE"/>
    <property type="match status" value="1"/>
</dbReference>